<dbReference type="PANTHER" id="PTHR33744">
    <property type="entry name" value="CARBOHYDRATE DIACID REGULATOR"/>
    <property type="match status" value="1"/>
</dbReference>
<feature type="domain" description="PucR C-terminal helix-turn-helix" evidence="3">
    <location>
        <begin position="461"/>
        <end position="520"/>
    </location>
</feature>
<dbReference type="Gene3D" id="1.10.10.2840">
    <property type="entry name" value="PucR C-terminal helix-turn-helix domain"/>
    <property type="match status" value="1"/>
</dbReference>
<feature type="domain" description="CdaR GGDEF-like" evidence="4">
    <location>
        <begin position="298"/>
        <end position="413"/>
    </location>
</feature>
<reference evidence="6" key="1">
    <citation type="submission" date="2019-01" db="EMBL/GenBank/DDBJ databases">
        <title>Genomic analysis of Salicibibacter sp. NKC3-5.</title>
        <authorList>
            <person name="Oh Y.J."/>
        </authorList>
    </citation>
    <scope>NUCLEOTIDE SEQUENCE [LARGE SCALE GENOMIC DNA]</scope>
    <source>
        <strain evidence="6">NKC3-5</strain>
    </source>
</reference>
<evidence type="ECO:0000259" key="4">
    <source>
        <dbReference type="Pfam" id="PF17853"/>
    </source>
</evidence>
<dbReference type="Pfam" id="PF07905">
    <property type="entry name" value="PucR"/>
    <property type="match status" value="1"/>
</dbReference>
<evidence type="ECO:0000313" key="6">
    <source>
        <dbReference type="Proteomes" id="UP000319756"/>
    </source>
</evidence>
<accession>A0A514LLH2</accession>
<gene>
    <name evidence="5" type="ORF">EPH95_13715</name>
</gene>
<dbReference type="AlphaFoldDB" id="A0A514LLH2"/>
<evidence type="ECO:0000259" key="3">
    <source>
        <dbReference type="Pfam" id="PF13556"/>
    </source>
</evidence>
<evidence type="ECO:0000259" key="2">
    <source>
        <dbReference type="Pfam" id="PF07905"/>
    </source>
</evidence>
<organism evidence="5 6">
    <name type="scientific">Salicibibacter halophilus</name>
    <dbReference type="NCBI Taxonomy" id="2502791"/>
    <lineage>
        <taxon>Bacteria</taxon>
        <taxon>Bacillati</taxon>
        <taxon>Bacillota</taxon>
        <taxon>Bacilli</taxon>
        <taxon>Bacillales</taxon>
        <taxon>Bacillaceae</taxon>
        <taxon>Salicibibacter</taxon>
    </lineage>
</organism>
<proteinExistence type="inferred from homology"/>
<dbReference type="InterPro" id="IPR012914">
    <property type="entry name" value="PucR_dom"/>
</dbReference>
<sequence>MVLMLTIKDILHRPMFRSARVVNKNADLERHVRWVHVLEITEFETLLRGSEMILSTGVALDNQGTDYVRKLISNDVACLCIELGAHFPSVPKEMIDLADAHQFPLIVFTSIVRFVDITQEIHAEIINVEHLQLSKLDRLSSDFHQLTLQAHGNMRILKKLQTAIQKEIILLPTDGKAYFLPAIDKNEQIRIENAVMHEIGGEKVEGSWFDEKRQKSFLLKPIEAMGEHWGVLLTRNCEPLTIFASQALDRAIGALAQNLLRDFYTEEKKLLQEHSWVQDLIDQNIQTEKEARAKLRKGISNDIDYRICLIEVTEPFDKLADQRALQYQTLRRIRYAFQKQGLDSFITMNQNHSFIVLAVKKPSINQDKQRMLKALQFIEENPKPYRLRIAVSQAYAKLLEAHVAFHETEDVLKLGTIQSNFYEDIGIYQLLLKLDDRTVERYTRTYLYPLLNYDDQKKSTLLQTLRVYLQLNCSKQQVAQELQIARQTLYKRLNKIDKLLGQDITTDPHMRMTVEVAIAAYDLQKDRPFSHIDHTMDDIVQ</sequence>
<dbReference type="Proteomes" id="UP000319756">
    <property type="component" value="Chromosome"/>
</dbReference>
<dbReference type="InterPro" id="IPR042070">
    <property type="entry name" value="PucR_C-HTH_sf"/>
</dbReference>
<comment type="similarity">
    <text evidence="1">Belongs to the CdaR family.</text>
</comment>
<dbReference type="PANTHER" id="PTHR33744:SF1">
    <property type="entry name" value="DNA-BINDING TRANSCRIPTIONAL ACTIVATOR ADER"/>
    <property type="match status" value="1"/>
</dbReference>
<dbReference type="InterPro" id="IPR051448">
    <property type="entry name" value="CdaR-like_regulators"/>
</dbReference>
<dbReference type="KEGG" id="sale:EPH95_13715"/>
<feature type="domain" description="Purine catabolism PurC-like" evidence="2">
    <location>
        <begin position="9"/>
        <end position="125"/>
    </location>
</feature>
<dbReference type="Pfam" id="PF17853">
    <property type="entry name" value="GGDEF_2"/>
    <property type="match status" value="1"/>
</dbReference>
<evidence type="ECO:0000313" key="5">
    <source>
        <dbReference type="EMBL" id="QDI92111.1"/>
    </source>
</evidence>
<dbReference type="EMBL" id="CP035485">
    <property type="protein sequence ID" value="QDI92111.1"/>
    <property type="molecule type" value="Genomic_DNA"/>
</dbReference>
<dbReference type="InterPro" id="IPR025736">
    <property type="entry name" value="PucR_C-HTH_dom"/>
</dbReference>
<protein>
    <submittedName>
        <fullName evidence="5">PucR family transcriptional regulator</fullName>
    </submittedName>
</protein>
<evidence type="ECO:0000256" key="1">
    <source>
        <dbReference type="ARBA" id="ARBA00006754"/>
    </source>
</evidence>
<keyword evidence="6" id="KW-1185">Reference proteome</keyword>
<name>A0A514LLH2_9BACI</name>
<dbReference type="InterPro" id="IPR041522">
    <property type="entry name" value="CdaR_GGDEF"/>
</dbReference>
<dbReference type="Pfam" id="PF13556">
    <property type="entry name" value="HTH_30"/>
    <property type="match status" value="1"/>
</dbReference>